<feature type="non-terminal residue" evidence="3">
    <location>
        <position position="704"/>
    </location>
</feature>
<dbReference type="Pfam" id="PF13855">
    <property type="entry name" value="LRR_8"/>
    <property type="match status" value="3"/>
</dbReference>
<evidence type="ECO:0000256" key="2">
    <source>
        <dbReference type="ARBA" id="ARBA00022737"/>
    </source>
</evidence>
<dbReference type="SMART" id="SM00365">
    <property type="entry name" value="LRR_SD22"/>
    <property type="match status" value="9"/>
</dbReference>
<gene>
    <name evidence="3" type="ORF">BDFB_007962</name>
</gene>
<protein>
    <submittedName>
        <fullName evidence="3">LRR 8 domain containing protein</fullName>
    </submittedName>
</protein>
<dbReference type="STRING" id="1661398.A0A482VBQ7"/>
<dbReference type="OrthoDB" id="6770028at2759"/>
<comment type="caution">
    <text evidence="3">The sequence shown here is derived from an EMBL/GenBank/DDBJ whole genome shotgun (WGS) entry which is preliminary data.</text>
</comment>
<evidence type="ECO:0000313" key="3">
    <source>
        <dbReference type="EMBL" id="RZB40581.1"/>
    </source>
</evidence>
<dbReference type="InterPro" id="IPR003591">
    <property type="entry name" value="Leu-rich_rpt_typical-subtyp"/>
</dbReference>
<accession>A0A482VBQ7</accession>
<dbReference type="Proteomes" id="UP000292052">
    <property type="component" value="Unassembled WGS sequence"/>
</dbReference>
<keyword evidence="1" id="KW-0433">Leucine-rich repeat</keyword>
<dbReference type="InterPro" id="IPR032675">
    <property type="entry name" value="LRR_dom_sf"/>
</dbReference>
<reference evidence="3 4" key="1">
    <citation type="submission" date="2017-03" db="EMBL/GenBank/DDBJ databases">
        <title>Genome of the blue death feigning beetle - Asbolus verrucosus.</title>
        <authorList>
            <person name="Rider S.D."/>
        </authorList>
    </citation>
    <scope>NUCLEOTIDE SEQUENCE [LARGE SCALE GENOMIC DNA]</scope>
    <source>
        <strain evidence="3">Butters</strain>
        <tissue evidence="3">Head and leg muscle</tissue>
    </source>
</reference>
<evidence type="ECO:0000256" key="1">
    <source>
        <dbReference type="ARBA" id="ARBA00022614"/>
    </source>
</evidence>
<sequence>MTICDSFNDLEDNENLSEWTELIIGDDHKEDTKLSPLDLSDINFLKFTNLRILVINRQTNYLKSRYDCRPCIYNKLNLKCLSFYGNEMRYLEPFNNFPFIPLKKLSLVSNKIQFIKNGTFTFHSVEHFDMSNNLMEVIEQGALPLGNQTKIINIRNNELSYIEPGSFPFSLTTLSLDHNNLESIEDGVLDNLNNLEELNLSHNNLYAVPNIAALTNLKFFDISFNAIISVGSQRFMQVRALQFLDLSHNMIANSNILRYFILKNSEKRHRLSISLAFNSLKELNYTNISAIAKDLNIVLYGNPWDCIEWEWMKQQFHRYETIYCYCKQSYATICDNFEDIQTENDVEDWTELILEGEHLEDSPPPFDLTDINFLRFKKLELFIIANQIKQLKLHEDDQPCIYRFSKLKYLYFYGNEIKHLEKHHRFPLLKLHTLSLVNNRIEEIRKGTFKNLETEVFDVSNNLIKVIEEEALPLTNVTKVITIKNNKLSFIESGSFPSSLVTLNLARNNLKSISSDIFQNLKNLKHLILNHNNFSAVPDLSRLTELEMFDISFNAILTIGQGQFQTKKGLQLLDFSHNRISDSDILRLVVDANFVYYSEKRTRLSLSLAFNRLRNLKYTLTAFIAKHPKLILYGNPWDCFKWKSISKKLIVFENPCSLQHFSSGKTPYCVNYQWNQTQDISADQIDKDIDRFHKAASENLHLNN</sequence>
<keyword evidence="4" id="KW-1185">Reference proteome</keyword>
<dbReference type="SUPFAM" id="SSF52058">
    <property type="entry name" value="L domain-like"/>
    <property type="match status" value="2"/>
</dbReference>
<evidence type="ECO:0000313" key="4">
    <source>
        <dbReference type="Proteomes" id="UP000292052"/>
    </source>
</evidence>
<keyword evidence="2" id="KW-0677">Repeat</keyword>
<proteinExistence type="predicted"/>
<dbReference type="PANTHER" id="PTHR24366:SF96">
    <property type="entry name" value="LEUCINE RICH REPEAT CONTAINING 53"/>
    <property type="match status" value="1"/>
</dbReference>
<organism evidence="3 4">
    <name type="scientific">Asbolus verrucosus</name>
    <name type="common">Desert ironclad beetle</name>
    <dbReference type="NCBI Taxonomy" id="1661398"/>
    <lineage>
        <taxon>Eukaryota</taxon>
        <taxon>Metazoa</taxon>
        <taxon>Ecdysozoa</taxon>
        <taxon>Arthropoda</taxon>
        <taxon>Hexapoda</taxon>
        <taxon>Insecta</taxon>
        <taxon>Pterygota</taxon>
        <taxon>Neoptera</taxon>
        <taxon>Endopterygota</taxon>
        <taxon>Coleoptera</taxon>
        <taxon>Polyphaga</taxon>
        <taxon>Cucujiformia</taxon>
        <taxon>Tenebrionidae</taxon>
        <taxon>Pimeliinae</taxon>
        <taxon>Asbolus</taxon>
    </lineage>
</organism>
<dbReference type="EMBL" id="QDEB01117656">
    <property type="protein sequence ID" value="RZB40581.1"/>
    <property type="molecule type" value="Genomic_DNA"/>
</dbReference>
<dbReference type="InterPro" id="IPR001611">
    <property type="entry name" value="Leu-rich_rpt"/>
</dbReference>
<dbReference type="Gene3D" id="3.80.10.10">
    <property type="entry name" value="Ribonuclease Inhibitor"/>
    <property type="match status" value="4"/>
</dbReference>
<dbReference type="PANTHER" id="PTHR24366">
    <property type="entry name" value="IG(IMMUNOGLOBULIN) AND LRR(LEUCINE RICH REPEAT) DOMAINS"/>
    <property type="match status" value="1"/>
</dbReference>
<dbReference type="PROSITE" id="PS51450">
    <property type="entry name" value="LRR"/>
    <property type="match status" value="5"/>
</dbReference>
<name>A0A482VBQ7_ASBVE</name>
<dbReference type="SMART" id="SM00369">
    <property type="entry name" value="LRR_TYP"/>
    <property type="match status" value="8"/>
</dbReference>
<dbReference type="AlphaFoldDB" id="A0A482VBQ7"/>